<feature type="domain" description="ABC transmembrane type-1" evidence="12">
    <location>
        <begin position="95"/>
        <end position="359"/>
    </location>
</feature>
<dbReference type="Gene3D" id="1.20.1560.10">
    <property type="entry name" value="ABC transporter type 1, transmembrane domain"/>
    <property type="match status" value="2"/>
</dbReference>
<evidence type="ECO:0000256" key="3">
    <source>
        <dbReference type="ARBA" id="ARBA00022692"/>
    </source>
</evidence>
<dbReference type="CDD" id="cd18580">
    <property type="entry name" value="ABC_6TM_ABCC_D2"/>
    <property type="match status" value="1"/>
</dbReference>
<evidence type="ECO:0000256" key="9">
    <source>
        <dbReference type="SAM" id="MobiDB-lite"/>
    </source>
</evidence>
<feature type="region of interest" description="Disordered" evidence="9">
    <location>
        <begin position="659"/>
        <end position="692"/>
    </location>
</feature>
<dbReference type="FunFam" id="3.40.50.300:FF:000973">
    <property type="entry name" value="Multidrug resistance-associated protein 4"/>
    <property type="match status" value="1"/>
</dbReference>
<dbReference type="InterPro" id="IPR027417">
    <property type="entry name" value="P-loop_NTPase"/>
</dbReference>
<dbReference type="InterPro" id="IPR017871">
    <property type="entry name" value="ABC_transporter-like_CS"/>
</dbReference>
<feature type="transmembrane region" description="Helical" evidence="10">
    <location>
        <begin position="88"/>
        <end position="110"/>
    </location>
</feature>
<dbReference type="EMBL" id="LR899014">
    <property type="protein sequence ID" value="CAD7092879.1"/>
    <property type="molecule type" value="Genomic_DNA"/>
</dbReference>
<dbReference type="InParanoid" id="A0A7R8V5K9"/>
<dbReference type="InterPro" id="IPR044726">
    <property type="entry name" value="ABCC_6TM_D2"/>
</dbReference>
<evidence type="ECO:0000259" key="11">
    <source>
        <dbReference type="PROSITE" id="PS50893"/>
    </source>
</evidence>
<evidence type="ECO:0000259" key="12">
    <source>
        <dbReference type="PROSITE" id="PS50929"/>
    </source>
</evidence>
<evidence type="ECO:0000256" key="5">
    <source>
        <dbReference type="ARBA" id="ARBA00022741"/>
    </source>
</evidence>
<evidence type="ECO:0000313" key="14">
    <source>
        <dbReference type="Proteomes" id="UP000594454"/>
    </source>
</evidence>
<evidence type="ECO:0000256" key="6">
    <source>
        <dbReference type="ARBA" id="ARBA00022840"/>
    </source>
</evidence>
<keyword evidence="8 10" id="KW-0472">Membrane</keyword>
<feature type="transmembrane region" description="Helical" evidence="10">
    <location>
        <begin position="881"/>
        <end position="900"/>
    </location>
</feature>
<dbReference type="SUPFAM" id="SSF52540">
    <property type="entry name" value="P-loop containing nucleoside triphosphate hydrolases"/>
    <property type="match status" value="2"/>
</dbReference>
<keyword evidence="6" id="KW-0067">ATP-binding</keyword>
<gene>
    <name evidence="13" type="ORF">HERILL_LOCUS15207</name>
</gene>
<dbReference type="PROSITE" id="PS50929">
    <property type="entry name" value="ABC_TM1F"/>
    <property type="match status" value="2"/>
</dbReference>
<feature type="transmembrane region" description="Helical" evidence="10">
    <location>
        <begin position="853"/>
        <end position="875"/>
    </location>
</feature>
<dbReference type="FunFam" id="3.40.50.300:FF:000163">
    <property type="entry name" value="Multidrug resistance-associated protein member 4"/>
    <property type="match status" value="1"/>
</dbReference>
<dbReference type="InterPro" id="IPR011527">
    <property type="entry name" value="ABC1_TM_dom"/>
</dbReference>
<feature type="transmembrane region" description="Helical" evidence="10">
    <location>
        <begin position="783"/>
        <end position="805"/>
    </location>
</feature>
<dbReference type="PANTHER" id="PTHR24223">
    <property type="entry name" value="ATP-BINDING CASSETTE SUB-FAMILY C"/>
    <property type="match status" value="1"/>
</dbReference>
<dbReference type="Pfam" id="PF00005">
    <property type="entry name" value="ABC_tran"/>
    <property type="match status" value="2"/>
</dbReference>
<dbReference type="Gene3D" id="3.40.50.300">
    <property type="entry name" value="P-loop containing nucleotide triphosphate hydrolases"/>
    <property type="match status" value="2"/>
</dbReference>
<dbReference type="PROSITE" id="PS00211">
    <property type="entry name" value="ABC_TRANSPORTER_1"/>
    <property type="match status" value="2"/>
</dbReference>
<feature type="transmembrane region" description="Helical" evidence="10">
    <location>
        <begin position="710"/>
        <end position="731"/>
    </location>
</feature>
<evidence type="ECO:0000256" key="7">
    <source>
        <dbReference type="ARBA" id="ARBA00022989"/>
    </source>
</evidence>
<keyword evidence="2" id="KW-0813">Transport</keyword>
<dbReference type="InterPro" id="IPR050173">
    <property type="entry name" value="ABC_transporter_C-like"/>
</dbReference>
<protein>
    <recommendedName>
        <fullName evidence="15">Multidrug resistance-associated protein lethal(2)03659</fullName>
    </recommendedName>
</protein>
<feature type="compositionally biased region" description="Basic and acidic residues" evidence="9">
    <location>
        <begin position="667"/>
        <end position="676"/>
    </location>
</feature>
<dbReference type="GO" id="GO:0016887">
    <property type="term" value="F:ATP hydrolysis activity"/>
    <property type="evidence" value="ECO:0007669"/>
    <property type="project" value="InterPro"/>
</dbReference>
<dbReference type="SUPFAM" id="SSF90123">
    <property type="entry name" value="ABC transporter transmembrane region"/>
    <property type="match status" value="2"/>
</dbReference>
<feature type="transmembrane region" description="Helical" evidence="10">
    <location>
        <begin position="219"/>
        <end position="243"/>
    </location>
</feature>
<sequence length="1307" mass="147041">MTPSNIEERAPNPRETANFISKLFFWYVIPVFSKTQKENSSVDTLYKPLKEHKSELLGKKLHSAWQKEVHRELNTGHHPKLYRAILRVFGGLIVALGFALFCLDFFLKITQPIFLGLLVSRYSDSDRSSTYYYAGAVVLCSVLNVLFSHSNMLNQFHCGMKIRVALVSIIYRKALRLSRTSLQSTTSGKILNLLTNDVGKIDNAMLGLHQIWLGPLETIVVIVLVYQQIGLSALSGILILGLLSPAQYYMGRKMTELRGLTAKLSDVRIRLMNEIIQGVQVIKMYAWERPFEDLVKNARKEEVGMIQRSNYIRGTNLSCMMFVSRIAIFTSLVVYALLGQVVTAEKAFVITAYYNILRQVMTVQFPRGIEQLGETAASLKRIQDYMLLDERKPNSKTNLNNKETRDPTEVTPLLSRNIRESDLKPMLALSRVTAKWTKEDSKPTLDGITLTIRPGEQVALIGKVGSGKSSILQAILGELPITSGRIETNNATISYASQEPWLFNGTIQENILFGRCMDLERYNEVVTACALQDDFNLLRNGDQTLVGDRGQSLSGGQKARIGLARAVYREANIYLLDDPLSAVDLQVGRHLINNCINKLLREQIVLLVTHQLQFLSGIDRIVAVDDGKINFIGEFAELEELHPEFKELNKRPVQGDELANSKSVVDGNEKKMDKQQNGHISNNPNVQRQNAESQKQGGIGAQLYMKYIRLGGGFMLFIITMVFCITTQSFASGSDYFLAFWVNRNINVTAGISTETDNSALVNNETIIEVPPTQMETVDKLPIYIFTVLTAGTILVTLSRTYLLFKMAMKASIGLHNAMYQGIIRAAMYFFRTNPVGRIMNRFSKDMGLVDEMLPTVMIEVIQIAMALIGVIVIVAMVNQWSLLLTAGMAVMFFYLRRIYLNTSRDLKRMDGITRSPIYSHTIETLNGLSTIHAFSAEENLIQIFDSHQDTHSSVFYTLLSIRQAFGFFLDLVCIIYIIFVTFVVLDSKTAGEVGLAITQAIGITGMLQWGVKQSAEMENLMTCVERIDEYGNIKKEESEEEKDPPTTWPQEGSIEFENISLWYSPDKADDAILRNIYLRILPKEKVGIVGRTGAGKSSLVNAILRLAHIEGSIKIDGQDIMQVPLETLRRKISIIPQEPILFSGSLRYNLDPFSEYSDYAIWETLEQVSLKETEKMTNGLETKISEGGHNLSFGERQLICLARAILRENKILFMDEATANVDRQTDAFIQQTIREKFQDCTVLVIAHRLHTVMDLDRLLVIDNGRVVEFGPPYSLLAREGSIVNKMAKEAGQSTYDHLLDIAKKTA</sequence>
<proteinExistence type="predicted"/>
<keyword evidence="4" id="KW-0677">Repeat</keyword>
<feature type="transmembrane region" description="Helical" evidence="10">
    <location>
        <begin position="130"/>
        <end position="147"/>
    </location>
</feature>
<evidence type="ECO:0000256" key="8">
    <source>
        <dbReference type="ARBA" id="ARBA00023136"/>
    </source>
</evidence>
<feature type="compositionally biased region" description="Polar residues" evidence="9">
    <location>
        <begin position="677"/>
        <end position="692"/>
    </location>
</feature>
<dbReference type="PANTHER" id="PTHR24223:SF448">
    <property type="entry name" value="FI20146P1-RELATED"/>
    <property type="match status" value="1"/>
</dbReference>
<dbReference type="Proteomes" id="UP000594454">
    <property type="component" value="Chromosome 6"/>
</dbReference>
<feature type="transmembrane region" description="Helical" evidence="10">
    <location>
        <begin position="966"/>
        <end position="986"/>
    </location>
</feature>
<feature type="domain" description="ABC transporter" evidence="11">
    <location>
        <begin position="418"/>
        <end position="651"/>
    </location>
</feature>
<dbReference type="InterPro" id="IPR044746">
    <property type="entry name" value="ABCC_6TM_D1"/>
</dbReference>
<name>A0A7R8V5K9_HERIL</name>
<dbReference type="OrthoDB" id="6500128at2759"/>
<dbReference type="CDD" id="cd03250">
    <property type="entry name" value="ABCC_MRP_domain1"/>
    <property type="match status" value="1"/>
</dbReference>
<evidence type="ECO:0008006" key="15">
    <source>
        <dbReference type="Google" id="ProtNLM"/>
    </source>
</evidence>
<dbReference type="GO" id="GO:0140359">
    <property type="term" value="F:ABC-type transporter activity"/>
    <property type="evidence" value="ECO:0007669"/>
    <property type="project" value="InterPro"/>
</dbReference>
<reference evidence="13 14" key="1">
    <citation type="submission" date="2020-11" db="EMBL/GenBank/DDBJ databases">
        <authorList>
            <person name="Wallbank WR R."/>
            <person name="Pardo Diaz C."/>
            <person name="Kozak K."/>
            <person name="Martin S."/>
            <person name="Jiggins C."/>
            <person name="Moest M."/>
            <person name="Warren A I."/>
            <person name="Generalovic N T."/>
            <person name="Byers J.R.P. K."/>
            <person name="Montejo-Kovacevich G."/>
            <person name="Yen C E."/>
        </authorList>
    </citation>
    <scope>NUCLEOTIDE SEQUENCE [LARGE SCALE GENOMIC DNA]</scope>
</reference>
<keyword evidence="5" id="KW-0547">Nucleotide-binding</keyword>
<evidence type="ECO:0000256" key="4">
    <source>
        <dbReference type="ARBA" id="ARBA00022737"/>
    </source>
</evidence>
<feature type="transmembrane region" description="Helical" evidence="10">
    <location>
        <begin position="992"/>
        <end position="1012"/>
    </location>
</feature>
<feature type="domain" description="ABC transmembrane type-1" evidence="12">
    <location>
        <begin position="718"/>
        <end position="1020"/>
    </location>
</feature>
<dbReference type="InterPro" id="IPR036640">
    <property type="entry name" value="ABC1_TM_sf"/>
</dbReference>
<dbReference type="CDD" id="cd03244">
    <property type="entry name" value="ABCC_MRP_domain2"/>
    <property type="match status" value="1"/>
</dbReference>
<keyword evidence="14" id="KW-1185">Reference proteome</keyword>
<organism evidence="13 14">
    <name type="scientific">Hermetia illucens</name>
    <name type="common">Black soldier fly</name>
    <dbReference type="NCBI Taxonomy" id="343691"/>
    <lineage>
        <taxon>Eukaryota</taxon>
        <taxon>Metazoa</taxon>
        <taxon>Ecdysozoa</taxon>
        <taxon>Arthropoda</taxon>
        <taxon>Hexapoda</taxon>
        <taxon>Insecta</taxon>
        <taxon>Pterygota</taxon>
        <taxon>Neoptera</taxon>
        <taxon>Endopterygota</taxon>
        <taxon>Diptera</taxon>
        <taxon>Brachycera</taxon>
        <taxon>Stratiomyomorpha</taxon>
        <taxon>Stratiomyidae</taxon>
        <taxon>Hermetiinae</taxon>
        <taxon>Hermetia</taxon>
    </lineage>
</organism>
<evidence type="ECO:0000256" key="10">
    <source>
        <dbReference type="SAM" id="Phobius"/>
    </source>
</evidence>
<dbReference type="GO" id="GO:0016020">
    <property type="term" value="C:membrane"/>
    <property type="evidence" value="ECO:0007669"/>
    <property type="project" value="UniProtKB-SubCell"/>
</dbReference>
<keyword evidence="7 10" id="KW-1133">Transmembrane helix</keyword>
<keyword evidence="3 10" id="KW-0812">Transmembrane</keyword>
<dbReference type="SMART" id="SM00382">
    <property type="entry name" value="AAA"/>
    <property type="match status" value="2"/>
</dbReference>
<evidence type="ECO:0000256" key="2">
    <source>
        <dbReference type="ARBA" id="ARBA00022448"/>
    </source>
</evidence>
<dbReference type="FunFam" id="1.20.1560.10:FF:000014">
    <property type="entry name" value="Multidrug resistance-associated protein member 4"/>
    <property type="match status" value="1"/>
</dbReference>
<feature type="transmembrane region" description="Helical" evidence="10">
    <location>
        <begin position="315"/>
        <end position="338"/>
    </location>
</feature>
<dbReference type="Pfam" id="PF00664">
    <property type="entry name" value="ABC_membrane"/>
    <property type="match status" value="2"/>
</dbReference>
<dbReference type="CDD" id="cd18579">
    <property type="entry name" value="ABC_6TM_ABCC_D1"/>
    <property type="match status" value="1"/>
</dbReference>
<dbReference type="PROSITE" id="PS50893">
    <property type="entry name" value="ABC_TRANSPORTER_2"/>
    <property type="match status" value="2"/>
</dbReference>
<evidence type="ECO:0000313" key="13">
    <source>
        <dbReference type="EMBL" id="CAD7092879.1"/>
    </source>
</evidence>
<dbReference type="GO" id="GO:0005524">
    <property type="term" value="F:ATP binding"/>
    <property type="evidence" value="ECO:0007669"/>
    <property type="project" value="UniProtKB-KW"/>
</dbReference>
<feature type="domain" description="ABC transporter" evidence="11">
    <location>
        <begin position="1055"/>
        <end position="1289"/>
    </location>
</feature>
<accession>A0A7R8V5K9</accession>
<comment type="subcellular location">
    <subcellularLocation>
        <location evidence="1">Membrane</location>
        <topology evidence="1">Multi-pass membrane protein</topology>
    </subcellularLocation>
</comment>
<dbReference type="InterPro" id="IPR003439">
    <property type="entry name" value="ABC_transporter-like_ATP-bd"/>
</dbReference>
<dbReference type="FunFam" id="1.20.1560.10:FF:000026">
    <property type="entry name" value="Multidrug resistance-associated protein lethal(2)03659"/>
    <property type="match status" value="1"/>
</dbReference>
<dbReference type="InterPro" id="IPR003593">
    <property type="entry name" value="AAA+_ATPase"/>
</dbReference>
<evidence type="ECO:0000256" key="1">
    <source>
        <dbReference type="ARBA" id="ARBA00004141"/>
    </source>
</evidence>